<dbReference type="AlphaFoldDB" id="A0A3L6NT10"/>
<accession>A0A3L6NT10</accession>
<name>A0A3L6NT10_FUSOX</name>
<proteinExistence type="predicted"/>
<dbReference type="EMBL" id="MRCU01000004">
    <property type="protein sequence ID" value="RKK20927.1"/>
    <property type="molecule type" value="Genomic_DNA"/>
</dbReference>
<reference evidence="1 2" key="1">
    <citation type="journal article" date="2018" name="Sci. Rep.">
        <title>Characterisation of pathogen-specific regions and novel effector candidates in Fusarium oxysporum f. sp. cepae.</title>
        <authorList>
            <person name="Armitage A.D."/>
            <person name="Taylor A."/>
            <person name="Sobczyk M.K."/>
            <person name="Baxter L."/>
            <person name="Greenfield B.P."/>
            <person name="Bates H.J."/>
            <person name="Wilson F."/>
            <person name="Jackson A.C."/>
            <person name="Ott S."/>
            <person name="Harrison R.J."/>
            <person name="Clarkson J.P."/>
        </authorList>
    </citation>
    <scope>NUCLEOTIDE SEQUENCE [LARGE SCALE GENOMIC DNA]</scope>
    <source>
        <strain evidence="1 2">FoC_Fus2</strain>
    </source>
</reference>
<evidence type="ECO:0000313" key="1">
    <source>
        <dbReference type="EMBL" id="RKK20927.1"/>
    </source>
</evidence>
<evidence type="ECO:0000313" key="2">
    <source>
        <dbReference type="Proteomes" id="UP000270866"/>
    </source>
</evidence>
<protein>
    <submittedName>
        <fullName evidence="1">Uncharacterized protein</fullName>
    </submittedName>
</protein>
<comment type="caution">
    <text evidence="1">The sequence shown here is derived from an EMBL/GenBank/DDBJ whole genome shotgun (WGS) entry which is preliminary data.</text>
</comment>
<sequence length="49" mass="5514">MNIYQLTAAEVSKTHVDVRIIDNSLSHEADYAFVDLTRTTNTGFISEPE</sequence>
<organism evidence="1 2">
    <name type="scientific">Fusarium oxysporum f. sp. cepae</name>
    <dbReference type="NCBI Taxonomy" id="396571"/>
    <lineage>
        <taxon>Eukaryota</taxon>
        <taxon>Fungi</taxon>
        <taxon>Dikarya</taxon>
        <taxon>Ascomycota</taxon>
        <taxon>Pezizomycotina</taxon>
        <taxon>Sordariomycetes</taxon>
        <taxon>Hypocreomycetidae</taxon>
        <taxon>Hypocreales</taxon>
        <taxon>Nectriaceae</taxon>
        <taxon>Fusarium</taxon>
        <taxon>Fusarium oxysporum species complex</taxon>
    </lineage>
</organism>
<gene>
    <name evidence="1" type="ORF">BFJ65_g7619</name>
</gene>
<dbReference type="Proteomes" id="UP000270866">
    <property type="component" value="Chromosome 7"/>
</dbReference>